<sequence length="1720" mass="197293">MLIGGESITDKMNPKEDKVKIISEGLHWRWCGCRDRKTEEEFKGPKTTEKEKERKRPPSTPPEEMVSDKFQDGGQQEVVEEEPEANLLSSTARQGPRSLPPIPSASRTGFAEFSMRERMREKLQAARSKAESALLRDAPTPKPRRLRSPRERETESEFGTEPSTEVQGSQQEDDTKSYSRIKFRDSVRKFKSKPQPPPGFPSAEEAYNFFTFNFDPEPEESEEKSPAKGGDRAHQEEQEGEEGAQAQERTKKTEEEELLNGNDAEDFLLGLDPTAHDFVAIRPAEYKSAHIQLQKEKEILFTPSRLTVPTYKKLPENTQPRFLEDEGLYIGARPEVARTSENIMENRLLVQEPGRKWFGDDGRILALPSPIKPFPSRPSLSTQEQSPKAELETLYKKAEKYAHSRQHMIGPGDPPGNFQLDIDISGLLFTHHPCFSREHVLASKLAQLYDQYLARQQRNKTKFLTDKLQALRKAVQTSLNPEKPHQSLDTTQKTINEYKSEIRQTRKLRDAEQEKDRTLLKTIIKVWKEMKSLREFQRFTNTPLKLVLRKEKVDQKLDEDAYEAEIQAEIRELLEEHMEEHATKMEEYRASHQQWKAWRRAQRAKKKKKKQTEEHPVEEEAEEPFPEEEVKKPIPPEPTDPADIEQQVRERVAHSRRRPGEPTLVPELSLAGNVTPNDQCPRVEVSRREDVRRRSVYLKVVFNNKEVSRTVSRPLGADFRVHFGQIFNLQIFNWPESLMLQVYETIGHSSTTLLAEVFLPIPETTLVTGRAPMEEVEFSSNQHVTLDHEGVGSGVPFSFEADGSNQLTLMTSGKVSHSVAWAVGENGIPLIPPLSQQNIGFRSALKRADAISSIGTSGLTDMKKLAKWAAESKLDPNDPNHAPLMQLISVATSGESYVPDFFRLEQLQQEFNFVSEEELNRSKRFRLLHLRSQEVPEFRNYKQVPVYDREITEKVFQDYEKRLRDRNVIETKDYLDTHRATVAKYLQQVRESVVNRFLTAKHHFLLTDLVVEEEVPNIRPEGGGVKLQLLGRSLYERERAQGMLERLVNKGILGLSLFKLAEQKRPLRPRRKGRKKVTAQNLSDGDIKLLVNIIRAYDIPVRKPVVSKFQQPSRSSRTFSEKQTASPSTHSPLHNADYPLGQVLVRPFVEVSFQRTICHTTTAEGQIPAGTRNLNFHSEAPNGDYSTTSLQSVKDNVYINIFDEVLYDILEDDRERGSGIHTRIERHWLGCVKIPFSTIYFQARIDGTFKIDVPPVLLGYSKERNIIMERAFDSARSVSEGSYITLFITIEPQLVPGEPIREKRSITVWFTEKTSRSSGLPISKAYAGKDNSMKTQHTEKLILILSFDVNAELFDTQEDEKLLQATEKFHAECALKFPRRQCLTTVTDMSGKTVFITRYLKPLNPPQELLTIYPNNPQATAELVARYVSLIPFLPDSISFAGVCDLWSTSDQFLDLLAGDEEEHAVLLCNYFLFLGKKAWLVMGTAIPEGPTAYVLTWEKNYYLIWNPCSGHCYGQFDTFCPLKSVGCLIGPDNIWFNIQHHDSPLRINFDVTKPKLWKSFFSRSLPYPGLSSVQPEELIYQHTDKAAAAELQDRIEKILKEKLMDWRPRHLTRWNRYCTSTLRHFLPLLEKSQGEDLEDDHRAELLKQLGDYRTGLLFSGFPLHMPYSEVKPLIEAVYSTGVHNTDLPNVEFALAVYIHPYPKNVLSVWIYVASLVRNR</sequence>
<feature type="region of interest" description="Disordered" evidence="2">
    <location>
        <begin position="599"/>
        <end position="680"/>
    </location>
</feature>
<evidence type="ECO:0000259" key="3">
    <source>
        <dbReference type="Pfam" id="PF15625"/>
    </source>
</evidence>
<dbReference type="Pfam" id="PF24656">
    <property type="entry name" value="CEPT76_peptidase"/>
    <property type="match status" value="1"/>
</dbReference>
<feature type="domain" description="DUF5523" evidence="4">
    <location>
        <begin position="146"/>
        <end position="397"/>
    </location>
</feature>
<reference evidence="7 8" key="1">
    <citation type="submission" date="2024-08" db="EMBL/GenBank/DDBJ databases">
        <title>The draft genome of Apodemus speciosus.</title>
        <authorList>
            <person name="Nabeshima K."/>
            <person name="Suzuki S."/>
            <person name="Onuma M."/>
        </authorList>
    </citation>
    <scope>NUCLEOTIDE SEQUENCE [LARGE SCALE GENOMIC DNA]</scope>
    <source>
        <strain evidence="7">IB14-021</strain>
    </source>
</reference>
<dbReference type="Proteomes" id="UP001623349">
    <property type="component" value="Unassembled WGS sequence"/>
</dbReference>
<dbReference type="Pfam" id="PF24652">
    <property type="entry name" value="CEP76_C"/>
    <property type="match status" value="1"/>
</dbReference>
<proteinExistence type="predicted"/>
<dbReference type="Pfam" id="PF15625">
    <property type="entry name" value="CC2D2AN-C2"/>
    <property type="match status" value="1"/>
</dbReference>
<keyword evidence="8" id="KW-1185">Reference proteome</keyword>
<feature type="domain" description="CC2D2A N-terminal C2" evidence="3">
    <location>
        <begin position="659"/>
        <end position="833"/>
    </location>
</feature>
<evidence type="ECO:0000259" key="5">
    <source>
        <dbReference type="Pfam" id="PF24652"/>
    </source>
</evidence>
<feature type="compositionally biased region" description="Basic and acidic residues" evidence="2">
    <location>
        <begin position="114"/>
        <end position="130"/>
    </location>
</feature>
<evidence type="ECO:0000259" key="6">
    <source>
        <dbReference type="Pfam" id="PF24656"/>
    </source>
</evidence>
<feature type="compositionally biased region" description="Basic and acidic residues" evidence="2">
    <location>
        <begin position="173"/>
        <end position="188"/>
    </location>
</feature>
<dbReference type="InterPro" id="IPR041510">
    <property type="entry name" value="DUF5523"/>
</dbReference>
<accession>A0ABQ0ERF0</accession>
<dbReference type="InterPro" id="IPR056290">
    <property type="entry name" value="CEPT76/DRC7_peptidase-like_dom"/>
</dbReference>
<feature type="compositionally biased region" description="Polar residues" evidence="2">
    <location>
        <begin position="161"/>
        <end position="170"/>
    </location>
</feature>
<evidence type="ECO:0000256" key="1">
    <source>
        <dbReference type="SAM" id="Coils"/>
    </source>
</evidence>
<evidence type="ECO:0000313" key="8">
    <source>
        <dbReference type="Proteomes" id="UP001623349"/>
    </source>
</evidence>
<evidence type="ECO:0000259" key="4">
    <source>
        <dbReference type="Pfam" id="PF17661"/>
    </source>
</evidence>
<feature type="region of interest" description="Disordered" evidence="2">
    <location>
        <begin position="37"/>
        <end position="263"/>
    </location>
</feature>
<evidence type="ECO:0000256" key="2">
    <source>
        <dbReference type="SAM" id="MobiDB-lite"/>
    </source>
</evidence>
<keyword evidence="1" id="KW-0175">Coiled coil</keyword>
<protein>
    <submittedName>
        <fullName evidence="7">Coiled-coil and C2 domain-containing protein 2A</fullName>
    </submittedName>
</protein>
<feature type="compositionally biased region" description="Basic residues" evidence="2">
    <location>
        <begin position="599"/>
        <end position="610"/>
    </location>
</feature>
<gene>
    <name evidence="7" type="ORF">APTSU1_000485400</name>
</gene>
<feature type="region of interest" description="Disordered" evidence="2">
    <location>
        <begin position="1110"/>
        <end position="1134"/>
    </location>
</feature>
<feature type="compositionally biased region" description="Basic and acidic residues" evidence="2">
    <location>
        <begin position="223"/>
        <end position="237"/>
    </location>
</feature>
<dbReference type="InterPro" id="IPR028928">
    <property type="entry name" value="CC2D2AN-C2"/>
</dbReference>
<feature type="compositionally biased region" description="Polar residues" evidence="2">
    <location>
        <begin position="1110"/>
        <end position="1132"/>
    </location>
</feature>
<feature type="coiled-coil region" evidence="1">
    <location>
        <begin position="454"/>
        <end position="515"/>
    </location>
</feature>
<feature type="domain" description="CEP76/DRC7 peptidase-like" evidence="6">
    <location>
        <begin position="1445"/>
        <end position="1561"/>
    </location>
</feature>
<dbReference type="Pfam" id="PF17661">
    <property type="entry name" value="DUF5523"/>
    <property type="match status" value="1"/>
</dbReference>
<dbReference type="InterPro" id="IPR056288">
    <property type="entry name" value="CEP76_C"/>
</dbReference>
<dbReference type="InterPro" id="IPR052434">
    <property type="entry name" value="Tectonic-like_complex_comp"/>
</dbReference>
<dbReference type="EMBL" id="BAAFST010000005">
    <property type="protein sequence ID" value="GAB1289624.1"/>
    <property type="molecule type" value="Genomic_DNA"/>
</dbReference>
<organism evidence="7 8">
    <name type="scientific">Apodemus speciosus</name>
    <name type="common">Large Japanese field mouse</name>
    <dbReference type="NCBI Taxonomy" id="105296"/>
    <lineage>
        <taxon>Eukaryota</taxon>
        <taxon>Metazoa</taxon>
        <taxon>Chordata</taxon>
        <taxon>Craniata</taxon>
        <taxon>Vertebrata</taxon>
        <taxon>Euteleostomi</taxon>
        <taxon>Mammalia</taxon>
        <taxon>Eutheria</taxon>
        <taxon>Euarchontoglires</taxon>
        <taxon>Glires</taxon>
        <taxon>Rodentia</taxon>
        <taxon>Myomorpha</taxon>
        <taxon>Muroidea</taxon>
        <taxon>Muridae</taxon>
        <taxon>Murinae</taxon>
        <taxon>Apodemus</taxon>
    </lineage>
</organism>
<evidence type="ECO:0000313" key="7">
    <source>
        <dbReference type="EMBL" id="GAB1289624.1"/>
    </source>
</evidence>
<feature type="domain" description="Centrosomal protein of 76 kDa C-terminal" evidence="5">
    <location>
        <begin position="1588"/>
        <end position="1714"/>
    </location>
</feature>
<comment type="caution">
    <text evidence="7">The sequence shown here is derived from an EMBL/GenBank/DDBJ whole genome shotgun (WGS) entry which is preliminary data.</text>
</comment>
<dbReference type="PANTHER" id="PTHR20837:SF7">
    <property type="entry name" value="COILED-COIL AND C2 DOMAIN-CONTAINING PROTEIN 2A"/>
    <property type="match status" value="1"/>
</dbReference>
<name>A0ABQ0ERF0_APOSI</name>
<feature type="compositionally biased region" description="Acidic residues" evidence="2">
    <location>
        <begin position="616"/>
        <end position="627"/>
    </location>
</feature>
<feature type="compositionally biased region" description="Basic and acidic residues" evidence="2">
    <location>
        <begin position="37"/>
        <end position="56"/>
    </location>
</feature>
<dbReference type="PANTHER" id="PTHR20837">
    <property type="entry name" value="CENTROSOMAL PROTEIN-RELATED"/>
    <property type="match status" value="1"/>
</dbReference>